<dbReference type="Proteomes" id="UP000051223">
    <property type="component" value="Unassembled WGS sequence"/>
</dbReference>
<dbReference type="InterPro" id="IPR045864">
    <property type="entry name" value="aa-tRNA-synth_II/BPL/LPL"/>
</dbReference>
<sequence length="566" mass="63600">MRQSKFFMPTLKEAPADAVAESHKLMLRGGYIRQVTAGVYAYLPLGFRVLRKAENIMEEEMEKINVPEMMMPHFLPATLWQESGRYKKYGAEMFKLKDRHGRESLLGPTHEETFTEIIAKNLKSYKQMPIALYQIQTKFRDENRPRFGLLRGREFVMLDAYSFAATRDQLDEQFDDEKRAFEAIYKRCGVTVHPVIADSGTMGGKNSTEFQAPASIGEDTIATNESGTYSANLEMAKSVDTFKQDPEDPKELNKVSTPDCDTIEKLAEFLNVPATRIVKSILYIADDQKVLVLIRGDKQINEVKLGHILDADEVREANAEELKEITGSEKGGVGPVNADWADKIIADDTVKDLYNVVVGANETNYQFENANLNRDFKVDEFADIRTANEGEPDPVDHEPLKFTTSIEVGHIFKLGTYYTTTMGADFLDNNGKAKPVIMGSYGIGVTRMLSAVVEQHLTEEGGIAWPKEIAPFAIHIIQMKMNNDEQTELAQKLEKELSAKYDVLYDDRKERPGVKFNDADLVGAPIRITIGRKAGDGIVEVKRPGDEKAIEISVDKLEEFVNKELG</sequence>
<dbReference type="InterPro" id="IPR002314">
    <property type="entry name" value="aa-tRNA-synt_IIb"/>
</dbReference>
<keyword evidence="5 10" id="KW-0547">Nucleotide-binding</keyword>
<comment type="function">
    <text evidence="10">Catalyzes the attachment of proline to tRNA(Pro) in a two-step reaction: proline is first activated by ATP to form Pro-AMP and then transferred to the acceptor end of tRNA(Pro). As ProRS can inadvertently accommodate and process non-cognate amino acids such as alanine and cysteine, to avoid such errors it has two additional distinct editing activities against alanine. One activity is designated as 'pretransfer' editing and involves the tRNA(Pro)-independent hydrolysis of activated Ala-AMP. The other activity is designated 'posttransfer' editing and involves deacylation of mischarged Ala-tRNA(Pro). The misacylated Cys-tRNA(Pro) is not edited by ProRS.</text>
</comment>
<dbReference type="InterPro" id="IPR007214">
    <property type="entry name" value="YbaK/aa-tRNA-synth-assoc-dom"/>
</dbReference>
<dbReference type="SUPFAM" id="SSF52954">
    <property type="entry name" value="Class II aaRS ABD-related"/>
    <property type="match status" value="1"/>
</dbReference>
<dbReference type="NCBIfam" id="TIGR00409">
    <property type="entry name" value="proS_fam_II"/>
    <property type="match status" value="1"/>
</dbReference>
<name>A0A0R1YC63_9LACO</name>
<evidence type="ECO:0000259" key="11">
    <source>
        <dbReference type="PROSITE" id="PS50862"/>
    </source>
</evidence>
<keyword evidence="3 10" id="KW-0963">Cytoplasm</keyword>
<dbReference type="GO" id="GO:0006433">
    <property type="term" value="P:prolyl-tRNA aminoacylation"/>
    <property type="evidence" value="ECO:0007669"/>
    <property type="project" value="UniProtKB-UniRule"/>
</dbReference>
<dbReference type="InterPro" id="IPR023717">
    <property type="entry name" value="Pro-tRNA-Synthase_IIa_type1"/>
</dbReference>
<dbReference type="PANTHER" id="PTHR42753">
    <property type="entry name" value="MITOCHONDRIAL RIBOSOME PROTEIN L39/PROLYL-TRNA LIGASE FAMILY MEMBER"/>
    <property type="match status" value="1"/>
</dbReference>
<dbReference type="PANTHER" id="PTHR42753:SF2">
    <property type="entry name" value="PROLINE--TRNA LIGASE"/>
    <property type="match status" value="1"/>
</dbReference>
<dbReference type="InterPro" id="IPR004154">
    <property type="entry name" value="Anticodon-bd"/>
</dbReference>
<dbReference type="InterPro" id="IPR036621">
    <property type="entry name" value="Anticodon-bd_dom_sf"/>
</dbReference>
<dbReference type="GO" id="GO:0002161">
    <property type="term" value="F:aminoacyl-tRNA deacylase activity"/>
    <property type="evidence" value="ECO:0007669"/>
    <property type="project" value="InterPro"/>
</dbReference>
<dbReference type="PRINTS" id="PR01046">
    <property type="entry name" value="TRNASYNTHPRO"/>
</dbReference>
<dbReference type="GO" id="GO:0005829">
    <property type="term" value="C:cytosol"/>
    <property type="evidence" value="ECO:0007669"/>
    <property type="project" value="TreeGrafter"/>
</dbReference>
<organism evidence="12 13">
    <name type="scientific">Lactobacillus hamsteri DSM 5661 = JCM 6256</name>
    <dbReference type="NCBI Taxonomy" id="1423754"/>
    <lineage>
        <taxon>Bacteria</taxon>
        <taxon>Bacillati</taxon>
        <taxon>Bacillota</taxon>
        <taxon>Bacilli</taxon>
        <taxon>Lactobacillales</taxon>
        <taxon>Lactobacillaceae</taxon>
        <taxon>Lactobacillus</taxon>
    </lineage>
</organism>
<comment type="similarity">
    <text evidence="10">Belongs to the class-II aminoacyl-tRNA synthetase family. ProS type 1 subfamily.</text>
</comment>
<evidence type="ECO:0000256" key="7">
    <source>
        <dbReference type="ARBA" id="ARBA00022917"/>
    </source>
</evidence>
<dbReference type="Gene3D" id="3.40.50.800">
    <property type="entry name" value="Anticodon-binding domain"/>
    <property type="match status" value="1"/>
</dbReference>
<evidence type="ECO:0000256" key="5">
    <source>
        <dbReference type="ARBA" id="ARBA00022741"/>
    </source>
</evidence>
<evidence type="ECO:0000256" key="3">
    <source>
        <dbReference type="ARBA" id="ARBA00022490"/>
    </source>
</evidence>
<keyword evidence="4 10" id="KW-0436">Ligase</keyword>
<evidence type="ECO:0000256" key="6">
    <source>
        <dbReference type="ARBA" id="ARBA00022840"/>
    </source>
</evidence>
<comment type="caution">
    <text evidence="12">The sequence shown here is derived from an EMBL/GenBank/DDBJ whole genome shotgun (WGS) entry which is preliminary data.</text>
</comment>
<dbReference type="CDD" id="cd00779">
    <property type="entry name" value="ProRS_core_prok"/>
    <property type="match status" value="1"/>
</dbReference>
<keyword evidence="8 10" id="KW-0030">Aminoacyl-tRNA synthetase</keyword>
<evidence type="ECO:0000256" key="8">
    <source>
        <dbReference type="ARBA" id="ARBA00023146"/>
    </source>
</evidence>
<keyword evidence="7 10" id="KW-0648">Protein biosynthesis</keyword>
<dbReference type="Gene3D" id="3.90.960.10">
    <property type="entry name" value="YbaK/aminoacyl-tRNA synthetase-associated domain"/>
    <property type="match status" value="1"/>
</dbReference>
<evidence type="ECO:0000256" key="10">
    <source>
        <dbReference type="HAMAP-Rule" id="MF_01569"/>
    </source>
</evidence>
<dbReference type="InterPro" id="IPR002316">
    <property type="entry name" value="Pro-tRNA-ligase_IIa"/>
</dbReference>
<protein>
    <recommendedName>
        <fullName evidence="10">Proline--tRNA ligase</fullName>
        <ecNumber evidence="10">6.1.1.15</ecNumber>
    </recommendedName>
    <alternativeName>
        <fullName evidence="10">Prolyl-tRNA synthetase</fullName>
        <shortName evidence="10">ProRS</shortName>
    </alternativeName>
</protein>
<dbReference type="CDD" id="cd00861">
    <property type="entry name" value="ProRS_anticodon_short"/>
    <property type="match status" value="1"/>
</dbReference>
<dbReference type="SUPFAM" id="SSF55826">
    <property type="entry name" value="YbaK/ProRS associated domain"/>
    <property type="match status" value="1"/>
</dbReference>
<dbReference type="STRING" id="1423754.FC39_GL000514"/>
<dbReference type="InterPro" id="IPR004500">
    <property type="entry name" value="Pro-tRNA-synth_IIa_bac-type"/>
</dbReference>
<dbReference type="InterPro" id="IPR036754">
    <property type="entry name" value="YbaK/aa-tRNA-synt-asso_dom_sf"/>
</dbReference>
<dbReference type="Gene3D" id="3.30.930.10">
    <property type="entry name" value="Bira Bifunctional Protein, Domain 2"/>
    <property type="match status" value="2"/>
</dbReference>
<keyword evidence="6 10" id="KW-0067">ATP-binding</keyword>
<evidence type="ECO:0000256" key="1">
    <source>
        <dbReference type="ARBA" id="ARBA00004496"/>
    </source>
</evidence>
<evidence type="ECO:0000313" key="13">
    <source>
        <dbReference type="Proteomes" id="UP000051223"/>
    </source>
</evidence>
<dbReference type="EMBL" id="AZGI01000093">
    <property type="protein sequence ID" value="KRM36966.1"/>
    <property type="molecule type" value="Genomic_DNA"/>
</dbReference>
<dbReference type="CDD" id="cd04334">
    <property type="entry name" value="ProRS-INS"/>
    <property type="match status" value="1"/>
</dbReference>
<dbReference type="eggNOG" id="COG0442">
    <property type="taxonomic scope" value="Bacteria"/>
</dbReference>
<dbReference type="EC" id="6.1.1.15" evidence="10"/>
<dbReference type="InterPro" id="IPR033730">
    <property type="entry name" value="ProRS_core_prok"/>
</dbReference>
<dbReference type="GO" id="GO:0005524">
    <property type="term" value="F:ATP binding"/>
    <property type="evidence" value="ECO:0007669"/>
    <property type="project" value="UniProtKB-UniRule"/>
</dbReference>
<evidence type="ECO:0000256" key="9">
    <source>
        <dbReference type="ARBA" id="ARBA00047671"/>
    </source>
</evidence>
<feature type="domain" description="Aminoacyl-transfer RNA synthetases class-II family profile" evidence="11">
    <location>
        <begin position="17"/>
        <end position="466"/>
    </location>
</feature>
<dbReference type="InterPro" id="IPR050062">
    <property type="entry name" value="Pro-tRNA_synthetase"/>
</dbReference>
<gene>
    <name evidence="10" type="primary">proS</name>
    <name evidence="12" type="ORF">FC39_GL000514</name>
</gene>
<evidence type="ECO:0000256" key="4">
    <source>
        <dbReference type="ARBA" id="ARBA00022598"/>
    </source>
</evidence>
<dbReference type="GO" id="GO:0004827">
    <property type="term" value="F:proline-tRNA ligase activity"/>
    <property type="evidence" value="ECO:0007669"/>
    <property type="project" value="UniProtKB-UniRule"/>
</dbReference>
<dbReference type="PATRIC" id="fig|1423754.3.peg.533"/>
<dbReference type="HAMAP" id="MF_01569">
    <property type="entry name" value="Pro_tRNA_synth_type1"/>
    <property type="match status" value="1"/>
</dbReference>
<dbReference type="NCBIfam" id="NF006625">
    <property type="entry name" value="PRK09194.1"/>
    <property type="match status" value="1"/>
</dbReference>
<comment type="domain">
    <text evidence="10">Consists of three domains: the N-terminal catalytic domain, the editing domain and the C-terminal anticodon-binding domain.</text>
</comment>
<dbReference type="InterPro" id="IPR044140">
    <property type="entry name" value="ProRS_anticodon_short"/>
</dbReference>
<dbReference type="GO" id="GO:0140096">
    <property type="term" value="F:catalytic activity, acting on a protein"/>
    <property type="evidence" value="ECO:0007669"/>
    <property type="project" value="UniProtKB-ARBA"/>
</dbReference>
<dbReference type="Pfam" id="PF04073">
    <property type="entry name" value="tRNA_edit"/>
    <property type="match status" value="1"/>
</dbReference>
<dbReference type="OrthoDB" id="9809052at2"/>
<reference evidence="12 13" key="1">
    <citation type="journal article" date="2015" name="Genome Announc.">
        <title>Expanding the biotechnology potential of lactobacilli through comparative genomics of 213 strains and associated genera.</title>
        <authorList>
            <person name="Sun Z."/>
            <person name="Harris H.M."/>
            <person name="McCann A."/>
            <person name="Guo C."/>
            <person name="Argimon S."/>
            <person name="Zhang W."/>
            <person name="Yang X."/>
            <person name="Jeffery I.B."/>
            <person name="Cooney J.C."/>
            <person name="Kagawa T.F."/>
            <person name="Liu W."/>
            <person name="Song Y."/>
            <person name="Salvetti E."/>
            <person name="Wrobel A."/>
            <person name="Rasinkangas P."/>
            <person name="Parkhill J."/>
            <person name="Rea M.C."/>
            <person name="O'Sullivan O."/>
            <person name="Ritari J."/>
            <person name="Douillard F.P."/>
            <person name="Paul Ross R."/>
            <person name="Yang R."/>
            <person name="Briner A.E."/>
            <person name="Felis G.E."/>
            <person name="de Vos W.M."/>
            <person name="Barrangou R."/>
            <person name="Klaenhammer T.R."/>
            <person name="Caufield P.W."/>
            <person name="Cui Y."/>
            <person name="Zhang H."/>
            <person name="O'Toole P.W."/>
        </authorList>
    </citation>
    <scope>NUCLEOTIDE SEQUENCE [LARGE SCALE GENOMIC DNA]</scope>
    <source>
        <strain evidence="12 13">DSM 5661</strain>
    </source>
</reference>
<dbReference type="GO" id="GO:0016740">
    <property type="term" value="F:transferase activity"/>
    <property type="evidence" value="ECO:0007669"/>
    <property type="project" value="UniProtKB-ARBA"/>
</dbReference>
<evidence type="ECO:0000256" key="2">
    <source>
        <dbReference type="ARBA" id="ARBA00011738"/>
    </source>
</evidence>
<dbReference type="InterPro" id="IPR006195">
    <property type="entry name" value="aa-tRNA-synth_II"/>
</dbReference>
<dbReference type="PROSITE" id="PS50862">
    <property type="entry name" value="AA_TRNA_LIGASE_II"/>
    <property type="match status" value="1"/>
</dbReference>
<comment type="subunit">
    <text evidence="2 10">Homodimer.</text>
</comment>
<proteinExistence type="inferred from homology"/>
<comment type="catalytic activity">
    <reaction evidence="9 10">
        <text>tRNA(Pro) + L-proline + ATP = L-prolyl-tRNA(Pro) + AMP + diphosphate</text>
        <dbReference type="Rhea" id="RHEA:14305"/>
        <dbReference type="Rhea" id="RHEA-COMP:9700"/>
        <dbReference type="Rhea" id="RHEA-COMP:9702"/>
        <dbReference type="ChEBI" id="CHEBI:30616"/>
        <dbReference type="ChEBI" id="CHEBI:33019"/>
        <dbReference type="ChEBI" id="CHEBI:60039"/>
        <dbReference type="ChEBI" id="CHEBI:78442"/>
        <dbReference type="ChEBI" id="CHEBI:78532"/>
        <dbReference type="ChEBI" id="CHEBI:456215"/>
        <dbReference type="EC" id="6.1.1.15"/>
    </reaction>
</comment>
<dbReference type="Pfam" id="PF00587">
    <property type="entry name" value="tRNA-synt_2b"/>
    <property type="match status" value="1"/>
</dbReference>
<dbReference type="Pfam" id="PF03129">
    <property type="entry name" value="HGTP_anticodon"/>
    <property type="match status" value="1"/>
</dbReference>
<dbReference type="AlphaFoldDB" id="A0A0R1YC63"/>
<dbReference type="SUPFAM" id="SSF55681">
    <property type="entry name" value="Class II aaRS and biotin synthetases"/>
    <property type="match status" value="1"/>
</dbReference>
<dbReference type="FunFam" id="3.40.50.800:FF:000011">
    <property type="entry name" value="Proline--tRNA ligase"/>
    <property type="match status" value="1"/>
</dbReference>
<evidence type="ECO:0000313" key="12">
    <source>
        <dbReference type="EMBL" id="KRM36966.1"/>
    </source>
</evidence>
<keyword evidence="13" id="KW-1185">Reference proteome</keyword>
<accession>A0A0R1YC63</accession>
<comment type="subcellular location">
    <subcellularLocation>
        <location evidence="1 10">Cytoplasm</location>
    </subcellularLocation>
</comment>
<dbReference type="RefSeq" id="WP_025080820.1">
    <property type="nucleotide sequence ID" value="NZ_AZGI01000093.1"/>
</dbReference>